<evidence type="ECO:0000256" key="1">
    <source>
        <dbReference type="SAM" id="MobiDB-lite"/>
    </source>
</evidence>
<protein>
    <submittedName>
        <fullName evidence="2">Uncharacterized protein</fullName>
    </submittedName>
</protein>
<dbReference type="EMBL" id="CAUJNA010002668">
    <property type="protein sequence ID" value="CAJ1393856.1"/>
    <property type="molecule type" value="Genomic_DNA"/>
</dbReference>
<gene>
    <name evidence="2" type="ORF">EVOR1521_LOCUS18627</name>
</gene>
<accession>A0AA36IVW1</accession>
<proteinExistence type="predicted"/>
<organism evidence="2 3">
    <name type="scientific">Effrenium voratum</name>
    <dbReference type="NCBI Taxonomy" id="2562239"/>
    <lineage>
        <taxon>Eukaryota</taxon>
        <taxon>Sar</taxon>
        <taxon>Alveolata</taxon>
        <taxon>Dinophyceae</taxon>
        <taxon>Suessiales</taxon>
        <taxon>Symbiodiniaceae</taxon>
        <taxon>Effrenium</taxon>
    </lineage>
</organism>
<evidence type="ECO:0000313" key="2">
    <source>
        <dbReference type="EMBL" id="CAJ1393856.1"/>
    </source>
</evidence>
<sequence>MQRSRRHSGPLQTLQGFSAYLTEADVLMLQDEAMAPLKQDNVSRGGSQSLFDLDVITPSKQGNMRAEQQCQVMSAAYSRRAAEKPAEDLEAEGDTAPVTPPKEGRLLLERSRPTIKRSRDDALDINTPFGTLLLSQLAPLAPTTAGGTEESFEFTFVNPLAWMYHLCATCTQYADLVKNMFQARPKGRRGPLAAMPGMAVGCGLQCPIGAQIIAECIRSEDRRARKPRLQILAAKFDIAAGWTKNDIDWVRREHGGCIPRDKAISLGRYHLERYRSWR</sequence>
<dbReference type="AlphaFoldDB" id="A0AA36IVW1"/>
<reference evidence="2" key="1">
    <citation type="submission" date="2023-08" db="EMBL/GenBank/DDBJ databases">
        <authorList>
            <person name="Chen Y."/>
            <person name="Shah S."/>
            <person name="Dougan E. K."/>
            <person name="Thang M."/>
            <person name="Chan C."/>
        </authorList>
    </citation>
    <scope>NUCLEOTIDE SEQUENCE</scope>
</reference>
<evidence type="ECO:0000313" key="3">
    <source>
        <dbReference type="Proteomes" id="UP001178507"/>
    </source>
</evidence>
<keyword evidence="3" id="KW-1185">Reference proteome</keyword>
<comment type="caution">
    <text evidence="2">The sequence shown here is derived from an EMBL/GenBank/DDBJ whole genome shotgun (WGS) entry which is preliminary data.</text>
</comment>
<dbReference type="Proteomes" id="UP001178507">
    <property type="component" value="Unassembled WGS sequence"/>
</dbReference>
<name>A0AA36IVW1_9DINO</name>
<feature type="region of interest" description="Disordered" evidence="1">
    <location>
        <begin position="81"/>
        <end position="102"/>
    </location>
</feature>